<dbReference type="Gene3D" id="3.40.630.190">
    <property type="entry name" value="LCP protein"/>
    <property type="match status" value="1"/>
</dbReference>
<dbReference type="InterPro" id="IPR050922">
    <property type="entry name" value="LytR/CpsA/Psr_CW_biosynth"/>
</dbReference>
<dbReference type="Pfam" id="PF03816">
    <property type="entry name" value="LytR_cpsA_psr"/>
    <property type="match status" value="1"/>
</dbReference>
<accession>H5XPH4</accession>
<evidence type="ECO:0000313" key="6">
    <source>
        <dbReference type="Proteomes" id="UP000002791"/>
    </source>
</evidence>
<dbReference type="NCBIfam" id="TIGR00350">
    <property type="entry name" value="lytR_cpsA_psr"/>
    <property type="match status" value="1"/>
</dbReference>
<evidence type="ECO:0000259" key="4">
    <source>
        <dbReference type="Pfam" id="PF03816"/>
    </source>
</evidence>
<dbReference type="PANTHER" id="PTHR33392:SF6">
    <property type="entry name" value="POLYISOPRENYL-TEICHOIC ACID--PEPTIDOGLYCAN TEICHOIC ACID TRANSFERASE TAGU"/>
    <property type="match status" value="1"/>
</dbReference>
<sequence length="356" mass="37155">MTGDRTESLIREALAHEAGRAVDPSVVRTRLSQRGPRPALRRRPAVVLAAAAVVAVAIAAVITPRLLGTDPSEQATTPATSQSVDERTLVIAGMDGAGHPDAILLARVRPDGASVVSLPRDAGVTVPGHGQHPLNSAYQLGRQAALDAGRSERDADHQGATLLVDTVAQLTGEAADHYVLVDTDAVGAVATAVGGVEVCVREAQHDPTSGADLEAGRQTLSGEQALAFLRQRRNLPRGDLDRMVRLQVFAQSLFDSVGNARGDGFSKVAEALAGHVRTDPELDVLGLAEQLATWDRPKLATATIPVGGAKSSPGDSFVLEVDEAKVREFVGPFLDGQAPEDGAGKQLPDAGPRCVY</sequence>
<dbReference type="RefSeq" id="WP_005454361.1">
    <property type="nucleotide sequence ID" value="NZ_CM001440.1"/>
</dbReference>
<keyword evidence="6" id="KW-1185">Reference proteome</keyword>
<gene>
    <name evidence="5" type="ORF">SaccyDRAFT_1110</name>
</gene>
<keyword evidence="3" id="KW-1133">Transmembrane helix</keyword>
<name>H5XPH4_9PSEU</name>
<evidence type="ECO:0000313" key="5">
    <source>
        <dbReference type="EMBL" id="EHR60021.1"/>
    </source>
</evidence>
<evidence type="ECO:0000256" key="2">
    <source>
        <dbReference type="SAM" id="MobiDB-lite"/>
    </source>
</evidence>
<feature type="transmembrane region" description="Helical" evidence="3">
    <location>
        <begin position="45"/>
        <end position="67"/>
    </location>
</feature>
<evidence type="ECO:0000256" key="1">
    <source>
        <dbReference type="ARBA" id="ARBA00006068"/>
    </source>
</evidence>
<dbReference type="AlphaFoldDB" id="H5XPH4"/>
<feature type="region of interest" description="Disordered" evidence="2">
    <location>
        <begin position="335"/>
        <end position="356"/>
    </location>
</feature>
<comment type="similarity">
    <text evidence="1">Belongs to the LytR/CpsA/Psr (LCP) family.</text>
</comment>
<dbReference type="OrthoDB" id="9782542at2"/>
<protein>
    <submittedName>
        <fullName evidence="5">Cell envelope-related function transcriptional attenuator common domain</fullName>
    </submittedName>
</protein>
<dbReference type="InterPro" id="IPR004474">
    <property type="entry name" value="LytR_CpsA_psr"/>
</dbReference>
<keyword evidence="3" id="KW-0472">Membrane</keyword>
<proteinExistence type="inferred from homology"/>
<reference evidence="5 6" key="1">
    <citation type="submission" date="2011-11" db="EMBL/GenBank/DDBJ databases">
        <title>The Noncontiguous Finished sequence of Saccharomonospora cyanea NA-134.</title>
        <authorList>
            <consortium name="US DOE Joint Genome Institute"/>
            <person name="Lucas S."/>
            <person name="Han J."/>
            <person name="Lapidus A."/>
            <person name="Cheng J.-F."/>
            <person name="Goodwin L."/>
            <person name="Pitluck S."/>
            <person name="Peters L."/>
            <person name="Ovchinnikova G."/>
            <person name="Lu M."/>
            <person name="Detter J.C."/>
            <person name="Han C."/>
            <person name="Tapia R."/>
            <person name="Land M."/>
            <person name="Hauser L."/>
            <person name="Kyrpides N."/>
            <person name="Ivanova N."/>
            <person name="Pagani I."/>
            <person name="Brambilla E.-M."/>
            <person name="Klenk H.-P."/>
            <person name="Woyke T."/>
        </authorList>
    </citation>
    <scope>NUCLEOTIDE SEQUENCE [LARGE SCALE GENOMIC DNA]</scope>
    <source>
        <strain evidence="5 6">NA-134</strain>
    </source>
</reference>
<dbReference type="STRING" id="882082.SaccyDRAFT_1110"/>
<dbReference type="HOGENOM" id="CLU_016455_4_0_11"/>
<feature type="domain" description="Cell envelope-related transcriptional attenuator" evidence="4">
    <location>
        <begin position="101"/>
        <end position="256"/>
    </location>
</feature>
<dbReference type="EMBL" id="CM001440">
    <property type="protein sequence ID" value="EHR60021.1"/>
    <property type="molecule type" value="Genomic_DNA"/>
</dbReference>
<keyword evidence="3" id="KW-0812">Transmembrane</keyword>
<dbReference type="Proteomes" id="UP000002791">
    <property type="component" value="Chromosome"/>
</dbReference>
<dbReference type="PANTHER" id="PTHR33392">
    <property type="entry name" value="POLYISOPRENYL-TEICHOIC ACID--PEPTIDOGLYCAN TEICHOIC ACID TRANSFERASE TAGU"/>
    <property type="match status" value="1"/>
</dbReference>
<organism evidence="5 6">
    <name type="scientific">Saccharomonospora cyanea NA-134</name>
    <dbReference type="NCBI Taxonomy" id="882082"/>
    <lineage>
        <taxon>Bacteria</taxon>
        <taxon>Bacillati</taxon>
        <taxon>Actinomycetota</taxon>
        <taxon>Actinomycetes</taxon>
        <taxon>Pseudonocardiales</taxon>
        <taxon>Pseudonocardiaceae</taxon>
        <taxon>Saccharomonospora</taxon>
    </lineage>
</organism>
<evidence type="ECO:0000256" key="3">
    <source>
        <dbReference type="SAM" id="Phobius"/>
    </source>
</evidence>
<dbReference type="eggNOG" id="COG1316">
    <property type="taxonomic scope" value="Bacteria"/>
</dbReference>